<proteinExistence type="predicted"/>
<gene>
    <name evidence="1" type="ORF">BV25DRAFT_1903028</name>
</gene>
<accession>A0ACB8SM53</accession>
<evidence type="ECO:0000313" key="2">
    <source>
        <dbReference type="Proteomes" id="UP000814140"/>
    </source>
</evidence>
<name>A0ACB8SM53_9AGAM</name>
<keyword evidence="2" id="KW-1185">Reference proteome</keyword>
<reference evidence="1" key="1">
    <citation type="submission" date="2021-03" db="EMBL/GenBank/DDBJ databases">
        <authorList>
            <consortium name="DOE Joint Genome Institute"/>
            <person name="Ahrendt S."/>
            <person name="Looney B.P."/>
            <person name="Miyauchi S."/>
            <person name="Morin E."/>
            <person name="Drula E."/>
            <person name="Courty P.E."/>
            <person name="Chicoki N."/>
            <person name="Fauchery L."/>
            <person name="Kohler A."/>
            <person name="Kuo A."/>
            <person name="Labutti K."/>
            <person name="Pangilinan J."/>
            <person name="Lipzen A."/>
            <person name="Riley R."/>
            <person name="Andreopoulos W."/>
            <person name="He G."/>
            <person name="Johnson J."/>
            <person name="Barry K.W."/>
            <person name="Grigoriev I.V."/>
            <person name="Nagy L."/>
            <person name="Hibbett D."/>
            <person name="Henrissat B."/>
            <person name="Matheny P.B."/>
            <person name="Labbe J."/>
            <person name="Martin F."/>
        </authorList>
    </citation>
    <scope>NUCLEOTIDE SEQUENCE</scope>
    <source>
        <strain evidence="1">HHB10654</strain>
    </source>
</reference>
<evidence type="ECO:0000313" key="1">
    <source>
        <dbReference type="EMBL" id="KAI0056851.1"/>
    </source>
</evidence>
<protein>
    <submittedName>
        <fullName evidence="1">Uncharacterized protein</fullName>
    </submittedName>
</protein>
<organism evidence="1 2">
    <name type="scientific">Artomyces pyxidatus</name>
    <dbReference type="NCBI Taxonomy" id="48021"/>
    <lineage>
        <taxon>Eukaryota</taxon>
        <taxon>Fungi</taxon>
        <taxon>Dikarya</taxon>
        <taxon>Basidiomycota</taxon>
        <taxon>Agaricomycotina</taxon>
        <taxon>Agaricomycetes</taxon>
        <taxon>Russulales</taxon>
        <taxon>Auriscalpiaceae</taxon>
        <taxon>Artomyces</taxon>
    </lineage>
</organism>
<reference evidence="1" key="2">
    <citation type="journal article" date="2022" name="New Phytol.">
        <title>Evolutionary transition to the ectomycorrhizal habit in the genomes of a hyperdiverse lineage of mushroom-forming fungi.</title>
        <authorList>
            <person name="Looney B."/>
            <person name="Miyauchi S."/>
            <person name="Morin E."/>
            <person name="Drula E."/>
            <person name="Courty P.E."/>
            <person name="Kohler A."/>
            <person name="Kuo A."/>
            <person name="LaButti K."/>
            <person name="Pangilinan J."/>
            <person name="Lipzen A."/>
            <person name="Riley R."/>
            <person name="Andreopoulos W."/>
            <person name="He G."/>
            <person name="Johnson J."/>
            <person name="Nolan M."/>
            <person name="Tritt A."/>
            <person name="Barry K.W."/>
            <person name="Grigoriev I.V."/>
            <person name="Nagy L.G."/>
            <person name="Hibbett D."/>
            <person name="Henrissat B."/>
            <person name="Matheny P.B."/>
            <person name="Labbe J."/>
            <person name="Martin F.M."/>
        </authorList>
    </citation>
    <scope>NUCLEOTIDE SEQUENCE</scope>
    <source>
        <strain evidence="1">HHB10654</strain>
    </source>
</reference>
<comment type="caution">
    <text evidence="1">The sequence shown here is derived from an EMBL/GenBank/DDBJ whole genome shotgun (WGS) entry which is preliminary data.</text>
</comment>
<dbReference type="EMBL" id="MU277257">
    <property type="protein sequence ID" value="KAI0056851.1"/>
    <property type="molecule type" value="Genomic_DNA"/>
</dbReference>
<sequence>MAVFNPKMLDASIRDVVSSLSNESKTSVLLYAMERLPPGPSSRTVIENAVQSCIQVSSTHPEKVAQARLLRAKARFSVGLRGAAHQDLQAILMIEPNHREARALMPPSGKLLGGEASSRAQGQPRFSNEIWREVALYLPRRDLLTLLVVPHALSAIASQLLFRKVHLQFGTATFYVKASGGGEAVENAVEIDKWHAQRSADILSRLVSDATYASLVRTFIVSAPDRGRNTLTAFQIAMLSNVLPRLINLEAFGCTMGNQAIMPLLQILETHHPKLRSLILDSTAFTPPSLPSLSHLTRFVYNGVAEEMPNLQTFFLGRTVALHTLSIHNAGKGYPAGIVSLSNLTVLELSVKFENANVLSDLLTHSQQLKTLRLACNVDINCVLSSSFRAHAAALPSLSEFAFDLGLAPRHLPDPDLFPAIAEFVRQHPNLVTLSLLAAGRPHVGFDAAVWGILPALAQLRTLQIDVPYDLSPALSAWLIPRTVVALNLILPPNSDTTFLTQLWPGLPRELKVVALPLRLSQEIQNLIGSRLPSLRLLCMAGIYYTVMHKAEQVTELERWSTRRTMFYFDDYIEEIECEEVRGFQAYDRLRWHW</sequence>
<dbReference type="Proteomes" id="UP000814140">
    <property type="component" value="Unassembled WGS sequence"/>
</dbReference>